<evidence type="ECO:0000313" key="4">
    <source>
        <dbReference type="Proteomes" id="UP001500460"/>
    </source>
</evidence>
<name>A0ABP5WFG5_9ACTN</name>
<keyword evidence="4" id="KW-1185">Reference proteome</keyword>
<feature type="domain" description="Transposase IS30-like HTH" evidence="2">
    <location>
        <begin position="59"/>
        <end position="102"/>
    </location>
</feature>
<dbReference type="Gene3D" id="1.10.10.60">
    <property type="entry name" value="Homeodomain-like"/>
    <property type="match status" value="1"/>
</dbReference>
<dbReference type="RefSeq" id="WP_425577942.1">
    <property type="nucleotide sequence ID" value="NZ_BAAATK010000004.1"/>
</dbReference>
<sequence length="118" mass="12961">MKPPGRPPTRREAERLFWREIAKGLTSQDAAVAAGAAPAVGTRWLRHAGGIPQIDPAGSGRYLSFAEREKITLWRVQGATVRKMAKQLGRTPSTISRKLRRNTATPGGKLEYRTPATQ</sequence>
<dbReference type="Pfam" id="PF13936">
    <property type="entry name" value="HTH_38"/>
    <property type="match status" value="1"/>
</dbReference>
<gene>
    <name evidence="3" type="ORF">GCM10010421_10500</name>
</gene>
<feature type="region of interest" description="Disordered" evidence="1">
    <location>
        <begin position="98"/>
        <end position="118"/>
    </location>
</feature>
<evidence type="ECO:0000313" key="3">
    <source>
        <dbReference type="EMBL" id="GAA2425606.1"/>
    </source>
</evidence>
<dbReference type="Proteomes" id="UP001500460">
    <property type="component" value="Unassembled WGS sequence"/>
</dbReference>
<evidence type="ECO:0000259" key="2">
    <source>
        <dbReference type="Pfam" id="PF13936"/>
    </source>
</evidence>
<proteinExistence type="predicted"/>
<reference evidence="4" key="1">
    <citation type="journal article" date="2019" name="Int. J. Syst. Evol. Microbiol.">
        <title>The Global Catalogue of Microorganisms (GCM) 10K type strain sequencing project: providing services to taxonomists for standard genome sequencing and annotation.</title>
        <authorList>
            <consortium name="The Broad Institute Genomics Platform"/>
            <consortium name="The Broad Institute Genome Sequencing Center for Infectious Disease"/>
            <person name="Wu L."/>
            <person name="Ma J."/>
        </authorList>
    </citation>
    <scope>NUCLEOTIDE SEQUENCE [LARGE SCALE GENOMIC DNA]</scope>
    <source>
        <strain evidence="4">JCM 6922</strain>
    </source>
</reference>
<protein>
    <recommendedName>
        <fullName evidence="2">Transposase IS30-like HTH domain-containing protein</fullName>
    </recommendedName>
</protein>
<organism evidence="3 4">
    <name type="scientific">Streptomyces glaucus</name>
    <dbReference type="NCBI Taxonomy" id="284029"/>
    <lineage>
        <taxon>Bacteria</taxon>
        <taxon>Bacillati</taxon>
        <taxon>Actinomycetota</taxon>
        <taxon>Actinomycetes</taxon>
        <taxon>Kitasatosporales</taxon>
        <taxon>Streptomycetaceae</taxon>
        <taxon>Streptomyces</taxon>
    </lineage>
</organism>
<dbReference type="EMBL" id="BAAATK010000004">
    <property type="protein sequence ID" value="GAA2425606.1"/>
    <property type="molecule type" value="Genomic_DNA"/>
</dbReference>
<evidence type="ECO:0000256" key="1">
    <source>
        <dbReference type="SAM" id="MobiDB-lite"/>
    </source>
</evidence>
<dbReference type="InterPro" id="IPR025246">
    <property type="entry name" value="IS30-like_HTH"/>
</dbReference>
<accession>A0ABP5WFG5</accession>
<comment type="caution">
    <text evidence="3">The sequence shown here is derived from an EMBL/GenBank/DDBJ whole genome shotgun (WGS) entry which is preliminary data.</text>
</comment>
<dbReference type="SUPFAM" id="SSF46689">
    <property type="entry name" value="Homeodomain-like"/>
    <property type="match status" value="1"/>
</dbReference>
<dbReference type="InterPro" id="IPR009057">
    <property type="entry name" value="Homeodomain-like_sf"/>
</dbReference>